<dbReference type="RefSeq" id="XP_001452966.1">
    <property type="nucleotide sequence ID" value="XM_001452929.1"/>
</dbReference>
<sequence>MRNDHVISTKTEPIFNNYDLFQGPFQYSPFTIGHPDQPEDDHSVRDPTVKTIEKSKFSLSPMHTNQEVLFFKVFKISNDKLSCNFEESSFQLFSSARHNTLTKVLSQTKPIKLKQKFIDVLSKTIKTNYRIMKFKHLFDLDQLGFQRQCIILYENSRCSTSKLCNFKNLEHILLSLAICIFACNSYQREISSSGISNIENSRLLLKSVQRRGYQGRN</sequence>
<keyword evidence="2" id="KW-1185">Reference proteome</keyword>
<dbReference type="InParanoid" id="A0DRA2"/>
<name>A0DRA2_PARTE</name>
<gene>
    <name evidence="1" type="ORF">GSPATT00019286001</name>
</gene>
<protein>
    <submittedName>
        <fullName evidence="1">Uncharacterized protein</fullName>
    </submittedName>
</protein>
<dbReference type="GeneID" id="5038751"/>
<dbReference type="HOGENOM" id="CLU_1274424_0_0_1"/>
<accession>A0DRA2</accession>
<evidence type="ECO:0000313" key="2">
    <source>
        <dbReference type="Proteomes" id="UP000000600"/>
    </source>
</evidence>
<proteinExistence type="predicted"/>
<dbReference type="EMBL" id="CT868541">
    <property type="protein sequence ID" value="CAK85569.1"/>
    <property type="molecule type" value="Genomic_DNA"/>
</dbReference>
<dbReference type="KEGG" id="ptm:GSPATT00019286001"/>
<evidence type="ECO:0000313" key="1">
    <source>
        <dbReference type="EMBL" id="CAK85569.1"/>
    </source>
</evidence>
<dbReference type="Proteomes" id="UP000000600">
    <property type="component" value="Unassembled WGS sequence"/>
</dbReference>
<reference evidence="1 2" key="1">
    <citation type="journal article" date="2006" name="Nature">
        <title>Global trends of whole-genome duplications revealed by the ciliate Paramecium tetraurelia.</title>
        <authorList>
            <consortium name="Genoscope"/>
            <person name="Aury J.-M."/>
            <person name="Jaillon O."/>
            <person name="Duret L."/>
            <person name="Noel B."/>
            <person name="Jubin C."/>
            <person name="Porcel B.M."/>
            <person name="Segurens B."/>
            <person name="Daubin V."/>
            <person name="Anthouard V."/>
            <person name="Aiach N."/>
            <person name="Arnaiz O."/>
            <person name="Billaut A."/>
            <person name="Beisson J."/>
            <person name="Blanc I."/>
            <person name="Bouhouche K."/>
            <person name="Camara F."/>
            <person name="Duharcourt S."/>
            <person name="Guigo R."/>
            <person name="Gogendeau D."/>
            <person name="Katinka M."/>
            <person name="Keller A.-M."/>
            <person name="Kissmehl R."/>
            <person name="Klotz C."/>
            <person name="Koll F."/>
            <person name="Le Moue A."/>
            <person name="Lepere C."/>
            <person name="Malinsky S."/>
            <person name="Nowacki M."/>
            <person name="Nowak J.K."/>
            <person name="Plattner H."/>
            <person name="Poulain J."/>
            <person name="Ruiz F."/>
            <person name="Serrano V."/>
            <person name="Zagulski M."/>
            <person name="Dessen P."/>
            <person name="Betermier M."/>
            <person name="Weissenbach J."/>
            <person name="Scarpelli C."/>
            <person name="Schachter V."/>
            <person name="Sperling L."/>
            <person name="Meyer E."/>
            <person name="Cohen J."/>
            <person name="Wincker P."/>
        </authorList>
    </citation>
    <scope>NUCLEOTIDE SEQUENCE [LARGE SCALE GENOMIC DNA]</scope>
    <source>
        <strain evidence="1 2">Stock d4-2</strain>
    </source>
</reference>
<dbReference type="AlphaFoldDB" id="A0DRA2"/>
<organism evidence="1 2">
    <name type="scientific">Paramecium tetraurelia</name>
    <dbReference type="NCBI Taxonomy" id="5888"/>
    <lineage>
        <taxon>Eukaryota</taxon>
        <taxon>Sar</taxon>
        <taxon>Alveolata</taxon>
        <taxon>Ciliophora</taxon>
        <taxon>Intramacronucleata</taxon>
        <taxon>Oligohymenophorea</taxon>
        <taxon>Peniculida</taxon>
        <taxon>Parameciidae</taxon>
        <taxon>Paramecium</taxon>
    </lineage>
</organism>